<evidence type="ECO:0000256" key="1">
    <source>
        <dbReference type="SAM" id="MobiDB-lite"/>
    </source>
</evidence>
<dbReference type="EMBL" id="SNSC02000012">
    <property type="protein sequence ID" value="TID19388.1"/>
    <property type="molecule type" value="Genomic_DNA"/>
</dbReference>
<protein>
    <submittedName>
        <fullName evidence="2">Autotransporter outer membrane beta-barrel domain-containing protein</fullName>
    </submittedName>
</protein>
<evidence type="ECO:0000313" key="3">
    <source>
        <dbReference type="Proteomes" id="UP000298493"/>
    </source>
</evidence>
<dbReference type="STRING" id="86259.A0A4Z1P565"/>
<feature type="region of interest" description="Disordered" evidence="1">
    <location>
        <begin position="135"/>
        <end position="162"/>
    </location>
</feature>
<accession>A0A4Z1P565</accession>
<proteinExistence type="predicted"/>
<feature type="compositionally biased region" description="Polar residues" evidence="1">
    <location>
        <begin position="36"/>
        <end position="93"/>
    </location>
</feature>
<sequence length="162" mass="17310">MTVDDAITPSRRGCHSISPWLSLHLAVAVTPSRQAVTPSRQAVTPSRQAVTPSRQAVTPSRQAVTPSRQAVTPSRQAVTPSRQADEAGSQQQPPLHLATADGGAGPDAAEGAERRESPYYYWIEAQAIFVANTRAAESRASHLHYSITPRGKQPVATQPEPS</sequence>
<evidence type="ECO:0000313" key="2">
    <source>
        <dbReference type="EMBL" id="TID19388.1"/>
    </source>
</evidence>
<feature type="region of interest" description="Disordered" evidence="1">
    <location>
        <begin position="36"/>
        <end position="111"/>
    </location>
</feature>
<reference evidence="2 3" key="1">
    <citation type="submission" date="2019-04" db="EMBL/GenBank/DDBJ databases">
        <title>High contiguity whole genome sequence and gene annotation resource for two Venturia nashicola isolates.</title>
        <authorList>
            <person name="Prokchorchik M."/>
            <person name="Won K."/>
            <person name="Lee Y."/>
            <person name="Choi E.D."/>
            <person name="Segonzac C."/>
            <person name="Sohn K.H."/>
        </authorList>
    </citation>
    <scope>NUCLEOTIDE SEQUENCE [LARGE SCALE GENOMIC DNA]</scope>
    <source>
        <strain evidence="2 3">PRI2</strain>
    </source>
</reference>
<keyword evidence="3" id="KW-1185">Reference proteome</keyword>
<dbReference type="Proteomes" id="UP000298493">
    <property type="component" value="Unassembled WGS sequence"/>
</dbReference>
<gene>
    <name evidence="2" type="ORF">E6O75_ATG06726</name>
</gene>
<comment type="caution">
    <text evidence="2">The sequence shown here is derived from an EMBL/GenBank/DDBJ whole genome shotgun (WGS) entry which is preliminary data.</text>
</comment>
<organism evidence="2 3">
    <name type="scientific">Venturia nashicola</name>
    <dbReference type="NCBI Taxonomy" id="86259"/>
    <lineage>
        <taxon>Eukaryota</taxon>
        <taxon>Fungi</taxon>
        <taxon>Dikarya</taxon>
        <taxon>Ascomycota</taxon>
        <taxon>Pezizomycotina</taxon>
        <taxon>Dothideomycetes</taxon>
        <taxon>Pleosporomycetidae</taxon>
        <taxon>Venturiales</taxon>
        <taxon>Venturiaceae</taxon>
        <taxon>Venturia</taxon>
    </lineage>
</organism>
<name>A0A4Z1P565_9PEZI</name>
<feature type="compositionally biased region" description="Low complexity" evidence="1">
    <location>
        <begin position="98"/>
        <end position="109"/>
    </location>
</feature>
<dbReference type="AlphaFoldDB" id="A0A4Z1P565"/>